<dbReference type="GO" id="GO:0005524">
    <property type="term" value="F:ATP binding"/>
    <property type="evidence" value="ECO:0007669"/>
    <property type="project" value="UniProtKB-KW"/>
</dbReference>
<accession>A9WQE7</accession>
<dbReference type="InterPro" id="IPR036890">
    <property type="entry name" value="HATPase_C_sf"/>
</dbReference>
<dbReference type="Pfam" id="PF07730">
    <property type="entry name" value="HisKA_3"/>
    <property type="match status" value="1"/>
</dbReference>
<evidence type="ECO:0000256" key="2">
    <source>
        <dbReference type="ARBA" id="ARBA00012438"/>
    </source>
</evidence>
<evidence type="ECO:0000256" key="6">
    <source>
        <dbReference type="ARBA" id="ARBA00022777"/>
    </source>
</evidence>
<dbReference type="eggNOG" id="COG4585">
    <property type="taxonomic scope" value="Bacteria"/>
</dbReference>
<evidence type="ECO:0000256" key="3">
    <source>
        <dbReference type="ARBA" id="ARBA00022553"/>
    </source>
</evidence>
<sequence>MGGGAPRTRWERVALLGVTLALLAVSAPLNVALYDMNVVVGLLLAAAHSGSVLLTYMQPWKGMLLSVFCLVVIAWMIDPGSMLPRPFTVVGLITQLAVMVVAGLRSPWYLASAGWVVMVIAAFLANSHFGLRQADPGAVTNMVAFTSISFGLLVIAILAQQWQLIRKQLTVERNVSAAESARRELIEERAGIARELHDVVAHGMSLVTVQATTARYRHPGLDERIIAEFDEIAGHSRRAMAEMRQMLGVLRSEGTGRETMPQPGVADLPSLISSIRKAGIEIELTVQPDLDAGPVNELIIYRAVQEALSNVVRHAPGSQAVVEIETTPSLITLMVENGLATTAAAVSRGGHGLIGMRERVQAVGGKLDYGPMAGGGFRVVASLPRAQETATGKRTKTGLGK</sequence>
<dbReference type="PANTHER" id="PTHR24421">
    <property type="entry name" value="NITRATE/NITRITE SENSOR PROTEIN NARX-RELATED"/>
    <property type="match status" value="1"/>
</dbReference>
<evidence type="ECO:0000256" key="8">
    <source>
        <dbReference type="ARBA" id="ARBA00023012"/>
    </source>
</evidence>
<feature type="transmembrane region" description="Helical" evidence="9">
    <location>
        <begin position="83"/>
        <end position="101"/>
    </location>
</feature>
<organism evidence="12 13">
    <name type="scientific">Renibacterium salmoninarum (strain ATCC 33209 / DSM 20767 / JCM 11484 / NBRC 15589 / NCIMB 2235)</name>
    <dbReference type="NCBI Taxonomy" id="288705"/>
    <lineage>
        <taxon>Bacteria</taxon>
        <taxon>Bacillati</taxon>
        <taxon>Actinomycetota</taxon>
        <taxon>Actinomycetes</taxon>
        <taxon>Micrococcales</taxon>
        <taxon>Micrococcaceae</taxon>
        <taxon>Renibacterium</taxon>
    </lineage>
</organism>
<evidence type="ECO:0000259" key="10">
    <source>
        <dbReference type="Pfam" id="PF02518"/>
    </source>
</evidence>
<dbReference type="GO" id="GO:0000155">
    <property type="term" value="F:phosphorelay sensor kinase activity"/>
    <property type="evidence" value="ECO:0007669"/>
    <property type="project" value="InterPro"/>
</dbReference>
<evidence type="ECO:0000259" key="11">
    <source>
        <dbReference type="Pfam" id="PF07730"/>
    </source>
</evidence>
<dbReference type="InterPro" id="IPR050482">
    <property type="entry name" value="Sensor_HK_TwoCompSys"/>
</dbReference>
<dbReference type="HOGENOM" id="CLU_000445_20_1_11"/>
<dbReference type="InterPro" id="IPR003594">
    <property type="entry name" value="HATPase_dom"/>
</dbReference>
<keyword evidence="7" id="KW-0067">ATP-binding</keyword>
<keyword evidence="9" id="KW-1133">Transmembrane helix</keyword>
<keyword evidence="5" id="KW-0547">Nucleotide-binding</keyword>
<name>A9WQE7_RENSM</name>
<evidence type="ECO:0000256" key="9">
    <source>
        <dbReference type="SAM" id="Phobius"/>
    </source>
</evidence>
<dbReference type="PANTHER" id="PTHR24421:SF10">
    <property type="entry name" value="NITRATE_NITRITE SENSOR PROTEIN NARQ"/>
    <property type="match status" value="1"/>
</dbReference>
<keyword evidence="9" id="KW-0472">Membrane</keyword>
<dbReference type="KEGG" id="rsa:RSal33209_0853"/>
<dbReference type="Gene3D" id="3.30.565.10">
    <property type="entry name" value="Histidine kinase-like ATPase, C-terminal domain"/>
    <property type="match status" value="1"/>
</dbReference>
<evidence type="ECO:0000256" key="4">
    <source>
        <dbReference type="ARBA" id="ARBA00022679"/>
    </source>
</evidence>
<proteinExistence type="predicted"/>
<dbReference type="Proteomes" id="UP000002007">
    <property type="component" value="Chromosome"/>
</dbReference>
<dbReference type="CDD" id="cd16917">
    <property type="entry name" value="HATPase_UhpB-NarQ-NarX-like"/>
    <property type="match status" value="1"/>
</dbReference>
<evidence type="ECO:0000313" key="13">
    <source>
        <dbReference type="Proteomes" id="UP000002007"/>
    </source>
</evidence>
<gene>
    <name evidence="12" type="ordered locus">RSal33209_0853</name>
</gene>
<evidence type="ECO:0000256" key="7">
    <source>
        <dbReference type="ARBA" id="ARBA00022840"/>
    </source>
</evidence>
<dbReference type="InterPro" id="IPR011712">
    <property type="entry name" value="Sig_transdc_His_kin_sub3_dim/P"/>
</dbReference>
<feature type="transmembrane region" description="Helical" evidence="9">
    <location>
        <begin position="62"/>
        <end position="77"/>
    </location>
</feature>
<keyword evidence="8" id="KW-0902">Two-component regulatory system</keyword>
<dbReference type="AlphaFoldDB" id="A9WQE7"/>
<protein>
    <recommendedName>
        <fullName evidence="2">histidine kinase</fullName>
        <ecNumber evidence="2">2.7.13.3</ecNumber>
    </recommendedName>
</protein>
<dbReference type="GO" id="GO:0016020">
    <property type="term" value="C:membrane"/>
    <property type="evidence" value="ECO:0007669"/>
    <property type="project" value="InterPro"/>
</dbReference>
<dbReference type="SUPFAM" id="SSF55874">
    <property type="entry name" value="ATPase domain of HSP90 chaperone/DNA topoisomerase II/histidine kinase"/>
    <property type="match status" value="1"/>
</dbReference>
<keyword evidence="6 12" id="KW-0418">Kinase</keyword>
<dbReference type="GO" id="GO:0046983">
    <property type="term" value="F:protein dimerization activity"/>
    <property type="evidence" value="ECO:0007669"/>
    <property type="project" value="InterPro"/>
</dbReference>
<keyword evidence="9" id="KW-0812">Transmembrane</keyword>
<dbReference type="EMBL" id="CP000910">
    <property type="protein sequence ID" value="ABY22597.1"/>
    <property type="molecule type" value="Genomic_DNA"/>
</dbReference>
<keyword evidence="3" id="KW-0597">Phosphoprotein</keyword>
<reference evidence="13" key="1">
    <citation type="journal article" date="2008" name="J. Bacteriol.">
        <title>Genome sequence of the fish pathogen Renibacterium salmoninarum suggests reductive evolution away from an environmental Arthrobacter ancestor.</title>
        <authorList>
            <person name="Wiens G.D."/>
            <person name="Rockey D.D."/>
            <person name="Wu Z."/>
            <person name="Chang J."/>
            <person name="Levy R."/>
            <person name="Crane S."/>
            <person name="Chen D.S."/>
            <person name="Capri G.R."/>
            <person name="Burnett J.R."/>
            <person name="Sudheesh P.S."/>
            <person name="Schipma M.J."/>
            <person name="Burd H."/>
            <person name="Bhattacharyya A."/>
            <person name="Rhodes L.D."/>
            <person name="Kaul R."/>
            <person name="Strom M.S."/>
        </authorList>
    </citation>
    <scope>NUCLEOTIDE SEQUENCE [LARGE SCALE GENOMIC DNA]</scope>
    <source>
        <strain evidence="13">ATCC 33209 / DSM 20767 / JCM 11484 / NBRC 15589 / NCIMB 2235</strain>
    </source>
</reference>
<dbReference type="EC" id="2.7.13.3" evidence="2"/>
<evidence type="ECO:0000256" key="5">
    <source>
        <dbReference type="ARBA" id="ARBA00022741"/>
    </source>
</evidence>
<keyword evidence="13" id="KW-1185">Reference proteome</keyword>
<evidence type="ECO:0000256" key="1">
    <source>
        <dbReference type="ARBA" id="ARBA00000085"/>
    </source>
</evidence>
<feature type="transmembrane region" description="Helical" evidence="9">
    <location>
        <begin position="138"/>
        <end position="159"/>
    </location>
</feature>
<feature type="domain" description="Histidine kinase/HSP90-like ATPase" evidence="10">
    <location>
        <begin position="297"/>
        <end position="386"/>
    </location>
</feature>
<dbReference type="Pfam" id="PF02518">
    <property type="entry name" value="HATPase_c"/>
    <property type="match status" value="1"/>
</dbReference>
<feature type="domain" description="Signal transduction histidine kinase subgroup 3 dimerisation and phosphoacceptor" evidence="11">
    <location>
        <begin position="188"/>
        <end position="253"/>
    </location>
</feature>
<evidence type="ECO:0000313" key="12">
    <source>
        <dbReference type="EMBL" id="ABY22597.1"/>
    </source>
</evidence>
<comment type="catalytic activity">
    <reaction evidence="1">
        <text>ATP + protein L-histidine = ADP + protein N-phospho-L-histidine.</text>
        <dbReference type="EC" id="2.7.13.3"/>
    </reaction>
</comment>
<feature type="transmembrane region" description="Helical" evidence="9">
    <location>
        <begin position="108"/>
        <end position="126"/>
    </location>
</feature>
<keyword evidence="4" id="KW-0808">Transferase</keyword>
<dbReference type="Gene3D" id="1.20.5.1930">
    <property type="match status" value="1"/>
</dbReference>
<dbReference type="STRING" id="288705.RSal33209_0853"/>